<dbReference type="AlphaFoldDB" id="X1G6M0"/>
<protein>
    <submittedName>
        <fullName evidence="1">Uncharacterized protein</fullName>
    </submittedName>
</protein>
<reference evidence="1" key="1">
    <citation type="journal article" date="2014" name="Front. Microbiol.">
        <title>High frequency of phylogenetically diverse reductive dehalogenase-homologous genes in deep subseafloor sedimentary metagenomes.</title>
        <authorList>
            <person name="Kawai M."/>
            <person name="Futagami T."/>
            <person name="Toyoda A."/>
            <person name="Takaki Y."/>
            <person name="Nishi S."/>
            <person name="Hori S."/>
            <person name="Arai W."/>
            <person name="Tsubouchi T."/>
            <person name="Morono Y."/>
            <person name="Uchiyama I."/>
            <person name="Ito T."/>
            <person name="Fujiyama A."/>
            <person name="Inagaki F."/>
            <person name="Takami H."/>
        </authorList>
    </citation>
    <scope>NUCLEOTIDE SEQUENCE</scope>
    <source>
        <strain evidence="1">Expedition CK06-06</strain>
    </source>
</reference>
<accession>X1G6M0</accession>
<dbReference type="EMBL" id="BARU01009454">
    <property type="protein sequence ID" value="GAH37214.1"/>
    <property type="molecule type" value="Genomic_DNA"/>
</dbReference>
<proteinExistence type="predicted"/>
<organism evidence="1">
    <name type="scientific">marine sediment metagenome</name>
    <dbReference type="NCBI Taxonomy" id="412755"/>
    <lineage>
        <taxon>unclassified sequences</taxon>
        <taxon>metagenomes</taxon>
        <taxon>ecological metagenomes</taxon>
    </lineage>
</organism>
<comment type="caution">
    <text evidence="1">The sequence shown here is derived from an EMBL/GenBank/DDBJ whole genome shotgun (WGS) entry which is preliminary data.</text>
</comment>
<sequence length="84" mass="9424">METYFADELSSGKLTFRVLNVEDEGNAGIAEKYGAYTSSLFINTIKDGADHIAEVPEIWLLLGNDQEFIELVRNKIERSLKGEV</sequence>
<gene>
    <name evidence="1" type="ORF">S03H2_18235</name>
</gene>
<evidence type="ECO:0000313" key="1">
    <source>
        <dbReference type="EMBL" id="GAH37214.1"/>
    </source>
</evidence>
<name>X1G6M0_9ZZZZ</name>